<accession>A0A1F4ZRZ2</accession>
<dbReference type="EMBL" id="MEXR01000038">
    <property type="protein sequence ID" value="OGD09145.1"/>
    <property type="molecule type" value="Genomic_DNA"/>
</dbReference>
<evidence type="ECO:0000313" key="3">
    <source>
        <dbReference type="Proteomes" id="UP000176424"/>
    </source>
</evidence>
<keyword evidence="1" id="KW-0812">Transmembrane</keyword>
<keyword evidence="1" id="KW-1133">Transmembrane helix</keyword>
<feature type="transmembrane region" description="Helical" evidence="1">
    <location>
        <begin position="150"/>
        <end position="176"/>
    </location>
</feature>
<feature type="transmembrane region" description="Helical" evidence="1">
    <location>
        <begin position="296"/>
        <end position="316"/>
    </location>
</feature>
<feature type="transmembrane region" description="Helical" evidence="1">
    <location>
        <begin position="55"/>
        <end position="84"/>
    </location>
</feature>
<dbReference type="AlphaFoldDB" id="A0A1F4ZRZ2"/>
<name>A0A1F4ZRZ2_9BACT</name>
<evidence type="ECO:0008006" key="4">
    <source>
        <dbReference type="Google" id="ProtNLM"/>
    </source>
</evidence>
<feature type="transmembrane region" description="Helical" evidence="1">
    <location>
        <begin position="323"/>
        <end position="341"/>
    </location>
</feature>
<keyword evidence="1" id="KW-0472">Membrane</keyword>
<proteinExistence type="predicted"/>
<sequence length="476" mass="54372">MKLTAAFVTLLGSYYLFFLNKGIALTDEGYFVTPSWLINAGLQPYSDFFYQYPPLFPYSLALIFKFFGTSLVISRTTALVVYLSSFLLSIKIMNKFGLSKASHQILAFLVFASLGFPLSNIASPVTWVVFETLLLMPALLSQKSPWLIGLILASLLSTKQNVGLTLTIATNLYYYISLPKNRALCVSLFILNSSWLSICLVWIYYLFLRTSHLNQFFYFLSFGARLFTIYPPSYPPLTFLTQLTGFFKLLPYYFPIIIGVIIGFSYLKSHHPKLLVLLLPFVGFFTNLLPQSDLLHVYPFLPLVLVSSYIFTHQYLSHKISKLVTTVLIFIIILEGFFLTFHGNYYRYFPPYSAQNQLLLPPRAGFIQTDRFMAKNLNLLHTYFSSHSEISSVFIYPFSPALYFLLDLFPITPHLILWPGYLTLQEEQLLVNQLSNGPPTFIIAEENISFGTPLSKWITSHTPLAHLGSYLIYTTP</sequence>
<feature type="transmembrane region" description="Helical" evidence="1">
    <location>
        <begin position="183"/>
        <end position="207"/>
    </location>
</feature>
<gene>
    <name evidence="2" type="ORF">A2397_01615</name>
</gene>
<reference evidence="2 3" key="1">
    <citation type="journal article" date="2016" name="Nat. Commun.">
        <title>Thousands of microbial genomes shed light on interconnected biogeochemical processes in an aquifer system.</title>
        <authorList>
            <person name="Anantharaman K."/>
            <person name="Brown C.T."/>
            <person name="Hug L.A."/>
            <person name="Sharon I."/>
            <person name="Castelle C.J."/>
            <person name="Probst A.J."/>
            <person name="Thomas B.C."/>
            <person name="Singh A."/>
            <person name="Wilkins M.J."/>
            <person name="Karaoz U."/>
            <person name="Brodie E.L."/>
            <person name="Williams K.H."/>
            <person name="Hubbard S.S."/>
            <person name="Banfield J.F."/>
        </authorList>
    </citation>
    <scope>NUCLEOTIDE SEQUENCE [LARGE SCALE GENOMIC DNA]</scope>
</reference>
<feature type="transmembrane region" description="Helical" evidence="1">
    <location>
        <begin position="249"/>
        <end position="267"/>
    </location>
</feature>
<feature type="transmembrane region" description="Helical" evidence="1">
    <location>
        <begin position="105"/>
        <end position="130"/>
    </location>
</feature>
<evidence type="ECO:0000256" key="1">
    <source>
        <dbReference type="SAM" id="Phobius"/>
    </source>
</evidence>
<dbReference type="STRING" id="1797263.A2397_01615"/>
<dbReference type="Proteomes" id="UP000176424">
    <property type="component" value="Unassembled WGS sequence"/>
</dbReference>
<evidence type="ECO:0000313" key="2">
    <source>
        <dbReference type="EMBL" id="OGD09145.1"/>
    </source>
</evidence>
<organism evidence="2 3">
    <name type="scientific">Candidatus Amesbacteria bacterium RIFOXYB1_FULL_44_23</name>
    <dbReference type="NCBI Taxonomy" id="1797263"/>
    <lineage>
        <taxon>Bacteria</taxon>
        <taxon>Candidatus Amesiibacteriota</taxon>
    </lineage>
</organism>
<protein>
    <recommendedName>
        <fullName evidence="4">Glycosyltransferase RgtA/B/C/D-like domain-containing protein</fullName>
    </recommendedName>
</protein>
<comment type="caution">
    <text evidence="2">The sequence shown here is derived from an EMBL/GenBank/DDBJ whole genome shotgun (WGS) entry which is preliminary data.</text>
</comment>